<dbReference type="AlphaFoldDB" id="A0A4R2KHT9"/>
<name>A0A4R2KHT9_9GAMM</name>
<keyword evidence="3" id="KW-1185">Reference proteome</keyword>
<organism evidence="2 3">
    <name type="scientific">Chromatocurvus halotolerans</name>
    <dbReference type="NCBI Taxonomy" id="1132028"/>
    <lineage>
        <taxon>Bacteria</taxon>
        <taxon>Pseudomonadati</taxon>
        <taxon>Pseudomonadota</taxon>
        <taxon>Gammaproteobacteria</taxon>
        <taxon>Cellvibrionales</taxon>
        <taxon>Halieaceae</taxon>
        <taxon>Chromatocurvus</taxon>
    </lineage>
</organism>
<keyword evidence="1" id="KW-0812">Transmembrane</keyword>
<evidence type="ECO:0000256" key="1">
    <source>
        <dbReference type="SAM" id="Phobius"/>
    </source>
</evidence>
<reference evidence="2 3" key="1">
    <citation type="submission" date="2019-03" db="EMBL/GenBank/DDBJ databases">
        <title>Genomic Encyclopedia of Type Strains, Phase IV (KMG-IV): sequencing the most valuable type-strain genomes for metagenomic binning, comparative biology and taxonomic classification.</title>
        <authorList>
            <person name="Goeker M."/>
        </authorList>
    </citation>
    <scope>NUCLEOTIDE SEQUENCE [LARGE SCALE GENOMIC DNA]</scope>
    <source>
        <strain evidence="2 3">DSM 23344</strain>
    </source>
</reference>
<protein>
    <recommendedName>
        <fullName evidence="4">Cytochrome oxidase Cu insertion factor (SCO1/SenC/PrrC family)</fullName>
    </recommendedName>
</protein>
<evidence type="ECO:0000313" key="2">
    <source>
        <dbReference type="EMBL" id="TCO73183.1"/>
    </source>
</evidence>
<proteinExistence type="predicted"/>
<gene>
    <name evidence="2" type="ORF">EV688_11619</name>
</gene>
<accession>A0A4R2KHT9</accession>
<keyword evidence="1" id="KW-1133">Transmembrane helix</keyword>
<feature type="transmembrane region" description="Helical" evidence="1">
    <location>
        <begin position="24"/>
        <end position="45"/>
    </location>
</feature>
<dbReference type="RefSeq" id="WP_240624423.1">
    <property type="nucleotide sequence ID" value="NZ_QQSW01000020.1"/>
</dbReference>
<dbReference type="EMBL" id="SLWX01000016">
    <property type="protein sequence ID" value="TCO73183.1"/>
    <property type="molecule type" value="Genomic_DNA"/>
</dbReference>
<keyword evidence="1" id="KW-0472">Membrane</keyword>
<dbReference type="Proteomes" id="UP000294980">
    <property type="component" value="Unassembled WGS sequence"/>
</dbReference>
<sequence>MTRSTPDRASNAEAVTGGARNGRLILLLIAGIPVTMILAASWLWYFVVKGDLDVVGALGTANQGELVQPPRDLAAVDAADALGATLAFPVSNPKWTFLVPQAGATCAESCEERLYLTRQIHIAMGKEMNRIRRVFIADAAMPEIRLTVPALSDDKPVPEGFETYLRAEHPGLAAVTTTPAAMQTLFPELAQEPGTWYLVDPAGWIMMSYSPDISYKNVISDLKFLLKNSNG</sequence>
<evidence type="ECO:0000313" key="3">
    <source>
        <dbReference type="Proteomes" id="UP000294980"/>
    </source>
</evidence>
<comment type="caution">
    <text evidence="2">The sequence shown here is derived from an EMBL/GenBank/DDBJ whole genome shotgun (WGS) entry which is preliminary data.</text>
</comment>
<evidence type="ECO:0008006" key="4">
    <source>
        <dbReference type="Google" id="ProtNLM"/>
    </source>
</evidence>